<dbReference type="CDD" id="cd01335">
    <property type="entry name" value="Radical_SAM"/>
    <property type="match status" value="1"/>
</dbReference>
<keyword evidence="3" id="KW-0408">Iron</keyword>
<dbReference type="InterPro" id="IPR058240">
    <property type="entry name" value="rSAM_sf"/>
</dbReference>
<dbReference type="GO" id="GO:0046872">
    <property type="term" value="F:metal ion binding"/>
    <property type="evidence" value="ECO:0007669"/>
    <property type="project" value="UniProtKB-KW"/>
</dbReference>
<evidence type="ECO:0000259" key="6">
    <source>
        <dbReference type="Pfam" id="PF12345"/>
    </source>
</evidence>
<evidence type="ECO:0000256" key="1">
    <source>
        <dbReference type="ARBA" id="ARBA00022691"/>
    </source>
</evidence>
<feature type="domain" description="Radical SAM core" evidence="5">
    <location>
        <begin position="49"/>
        <end position="186"/>
    </location>
</feature>
<dbReference type="GO" id="GO:0003824">
    <property type="term" value="F:catalytic activity"/>
    <property type="evidence" value="ECO:0007669"/>
    <property type="project" value="InterPro"/>
</dbReference>
<dbReference type="PANTHER" id="PTHR43728:SF1">
    <property type="entry name" value="FE-S OXIDOREDUCTASE"/>
    <property type="match status" value="1"/>
</dbReference>
<evidence type="ECO:0000313" key="8">
    <source>
        <dbReference type="Proteomes" id="UP000050465"/>
    </source>
</evidence>
<keyword evidence="1" id="KW-0949">S-adenosyl-L-methionine</keyword>
<comment type="caution">
    <text evidence="7">The sequence shown here is derived from an EMBL/GenBank/DDBJ whole genome shotgun (WGS) entry which is preliminary data.</text>
</comment>
<dbReference type="InterPro" id="IPR007197">
    <property type="entry name" value="rSAM"/>
</dbReference>
<evidence type="ECO:0000256" key="3">
    <source>
        <dbReference type="ARBA" id="ARBA00023004"/>
    </source>
</evidence>
<evidence type="ECO:0000256" key="4">
    <source>
        <dbReference type="ARBA" id="ARBA00023014"/>
    </source>
</evidence>
<dbReference type="STRING" id="1666911.HLUCCA11_07850"/>
<gene>
    <name evidence="7" type="ORF">HLUCCA11_07850</name>
</gene>
<dbReference type="EMBL" id="LJZR01000008">
    <property type="protein sequence ID" value="KPQ36116.1"/>
    <property type="molecule type" value="Genomic_DNA"/>
</dbReference>
<keyword evidence="2" id="KW-0479">Metal-binding</keyword>
<evidence type="ECO:0000259" key="5">
    <source>
        <dbReference type="Pfam" id="PF04055"/>
    </source>
</evidence>
<protein>
    <submittedName>
        <fullName evidence="7">Putative Fe-S oxidoreductase</fullName>
    </submittedName>
</protein>
<dbReference type="SUPFAM" id="SSF102114">
    <property type="entry name" value="Radical SAM enzymes"/>
    <property type="match status" value="1"/>
</dbReference>
<reference evidence="7 8" key="1">
    <citation type="submission" date="2015-09" db="EMBL/GenBank/DDBJ databases">
        <title>Identification and resolution of microdiversity through metagenomic sequencing of parallel consortia.</title>
        <authorList>
            <person name="Nelson W.C."/>
            <person name="Romine M.F."/>
            <person name="Lindemann S.R."/>
        </authorList>
    </citation>
    <scope>NUCLEOTIDE SEQUENCE [LARGE SCALE GENOMIC DNA]</scope>
    <source>
        <strain evidence="7">Ana</strain>
    </source>
</reference>
<proteinExistence type="predicted"/>
<dbReference type="Pfam" id="PF12345">
    <property type="entry name" value="DUF3641"/>
    <property type="match status" value="1"/>
</dbReference>
<dbReference type="SFLD" id="SFLDS00029">
    <property type="entry name" value="Radical_SAM"/>
    <property type="match status" value="1"/>
</dbReference>
<dbReference type="AlphaFoldDB" id="A0A0P7ZRQ6"/>
<feature type="domain" description="Arsenosugar biosynthesis radical SAM protein ArsS-like C-terminal" evidence="6">
    <location>
        <begin position="210"/>
        <end position="348"/>
    </location>
</feature>
<dbReference type="InterPro" id="IPR026351">
    <property type="entry name" value="rSAM_ArsS-like"/>
</dbReference>
<accession>A0A0P7ZRQ6</accession>
<dbReference type="NCBIfam" id="TIGR04167">
    <property type="entry name" value="rSAM_SeCys"/>
    <property type="match status" value="1"/>
</dbReference>
<dbReference type="PANTHER" id="PTHR43728">
    <property type="entry name" value="SLR0304 PROTEIN"/>
    <property type="match status" value="1"/>
</dbReference>
<keyword evidence="4" id="KW-0411">Iron-sulfur</keyword>
<sequence>MVQPSPRFPLEVQDAANALKTTAVIPAVTPFDKRLGGPLTKQSIRVLQINLGRRCNLSCSHCHVEAGPYRSEELSPEVCEQLIALINRFDQLESIDLTGGAPELNYGFRPLVEAARARDKEVIVRSNLTILFEPGYEDLPEYFAQHQLRVVASLPCYLERNVDAMRGKGVYNDSIQAIQVLNAFGYGRDPNLQLDLVYNPPVPNDANFSLTPEQATLQQDYAAYLNEHFGIVFNNLFTITNLPIGRTKFHLQHRGLHQPYLQFLAAHHNASTVEHLMCRNELSVDYRGNVYDCDFNQMEGLLARSPNGEALTVAQLLAADSLDVIDQIATRAYCYGCTAGSGSSCTGALL</sequence>
<organism evidence="7 8">
    <name type="scientific">Phormidesmis priestleyi Ana</name>
    <dbReference type="NCBI Taxonomy" id="1666911"/>
    <lineage>
        <taxon>Bacteria</taxon>
        <taxon>Bacillati</taxon>
        <taxon>Cyanobacteriota</taxon>
        <taxon>Cyanophyceae</taxon>
        <taxon>Leptolyngbyales</taxon>
        <taxon>Leptolyngbyaceae</taxon>
        <taxon>Phormidesmis</taxon>
    </lineage>
</organism>
<dbReference type="Proteomes" id="UP000050465">
    <property type="component" value="Unassembled WGS sequence"/>
</dbReference>
<dbReference type="InterPro" id="IPR024521">
    <property type="entry name" value="ArsS-like_C"/>
</dbReference>
<dbReference type="GO" id="GO:0051536">
    <property type="term" value="F:iron-sulfur cluster binding"/>
    <property type="evidence" value="ECO:0007669"/>
    <property type="project" value="UniProtKB-KW"/>
</dbReference>
<name>A0A0P7ZRQ6_9CYAN</name>
<evidence type="ECO:0000256" key="2">
    <source>
        <dbReference type="ARBA" id="ARBA00022723"/>
    </source>
</evidence>
<dbReference type="PATRIC" id="fig|1666911.3.peg.3880"/>
<dbReference type="InterPro" id="IPR013785">
    <property type="entry name" value="Aldolase_TIM"/>
</dbReference>
<dbReference type="Pfam" id="PF04055">
    <property type="entry name" value="Radical_SAM"/>
    <property type="match status" value="1"/>
</dbReference>
<evidence type="ECO:0000313" key="7">
    <source>
        <dbReference type="EMBL" id="KPQ36116.1"/>
    </source>
</evidence>
<dbReference type="Gene3D" id="3.20.20.70">
    <property type="entry name" value="Aldolase class I"/>
    <property type="match status" value="1"/>
</dbReference>
<dbReference type="SFLD" id="SFLDG01067">
    <property type="entry name" value="SPASM/twitch_domain_containing"/>
    <property type="match status" value="1"/>
</dbReference>